<keyword evidence="10" id="KW-1185">Reference proteome</keyword>
<feature type="domain" description="PCI" evidence="8">
    <location>
        <begin position="1"/>
        <end position="162"/>
    </location>
</feature>
<evidence type="ECO:0000256" key="2">
    <source>
        <dbReference type="ARBA" id="ARBA00004496"/>
    </source>
</evidence>
<keyword evidence="6" id="KW-0539">Nucleus</keyword>
<dbReference type="Pfam" id="PF22061">
    <property type="entry name" value="CSN7_HB_subdom"/>
    <property type="match status" value="1"/>
</dbReference>
<evidence type="ECO:0000256" key="3">
    <source>
        <dbReference type="ARBA" id="ARBA00008482"/>
    </source>
</evidence>
<evidence type="ECO:0000256" key="4">
    <source>
        <dbReference type="ARBA" id="ARBA00022490"/>
    </source>
</evidence>
<dbReference type="InterPro" id="IPR000717">
    <property type="entry name" value="PCI_dom"/>
</dbReference>
<accession>A0AA35QVW6</accession>
<comment type="caution">
    <text evidence="9">The sequence shown here is derived from an EMBL/GenBank/DDBJ whole genome shotgun (WGS) entry which is preliminary data.</text>
</comment>
<evidence type="ECO:0000256" key="1">
    <source>
        <dbReference type="ARBA" id="ARBA00004123"/>
    </source>
</evidence>
<dbReference type="AlphaFoldDB" id="A0AA35QVW6"/>
<dbReference type="PANTHER" id="PTHR15350:SF5">
    <property type="entry name" value="COP9 SIGNALOSOME COMPLEX SUBUNIT 7"/>
    <property type="match status" value="1"/>
</dbReference>
<feature type="region of interest" description="Disordered" evidence="7">
    <location>
        <begin position="229"/>
        <end position="260"/>
    </location>
</feature>
<sequence>MEDPPAPTLISCQSLEQFLLLAKSAKGSAVAELIKHATETSGVYVFSELLECKCVEDIRNGPHANSVKLLEIFAYSTYEDYKSECACLPPLSPAQLTKLKHLTIVSLASQCRTIPYSTLLVTLDITNLRELEDLIIDAIYAGVIQAKLDQKNERLEVESFIGRDIKMEELSDMVEKLDNWCSNCMQVLQAVEGEMTRANLVKMEHSRSRDKREVELKQLKETLKVASTLEGEVRQSTSQPPREPAKATAKKGLRGSAAEETQSIRKVIHFAGN</sequence>
<dbReference type="GO" id="GO:0005737">
    <property type="term" value="C:cytoplasm"/>
    <property type="evidence" value="ECO:0007669"/>
    <property type="project" value="UniProtKB-SubCell"/>
</dbReference>
<dbReference type="SMART" id="SM00088">
    <property type="entry name" value="PINT"/>
    <property type="match status" value="1"/>
</dbReference>
<evidence type="ECO:0000313" key="9">
    <source>
        <dbReference type="EMBL" id="CAI7992691.1"/>
    </source>
</evidence>
<gene>
    <name evidence="9" type="ORF">GBAR_LOCUS1069</name>
</gene>
<dbReference type="Proteomes" id="UP001174909">
    <property type="component" value="Unassembled WGS sequence"/>
</dbReference>
<dbReference type="GO" id="GO:0010387">
    <property type="term" value="P:COP9 signalosome assembly"/>
    <property type="evidence" value="ECO:0007669"/>
    <property type="project" value="InterPro"/>
</dbReference>
<comment type="subcellular location">
    <subcellularLocation>
        <location evidence="2">Cytoplasm</location>
    </subcellularLocation>
    <subcellularLocation>
        <location evidence="1">Nucleus</location>
    </subcellularLocation>
</comment>
<evidence type="ECO:0000256" key="7">
    <source>
        <dbReference type="SAM" id="MobiDB-lite"/>
    </source>
</evidence>
<dbReference type="InterPro" id="IPR045237">
    <property type="entry name" value="COPS7/eIF3m"/>
</dbReference>
<evidence type="ECO:0000313" key="10">
    <source>
        <dbReference type="Proteomes" id="UP001174909"/>
    </source>
</evidence>
<dbReference type="GO" id="GO:0008180">
    <property type="term" value="C:COP9 signalosome"/>
    <property type="evidence" value="ECO:0007669"/>
    <property type="project" value="UniProtKB-KW"/>
</dbReference>
<reference evidence="9" key="1">
    <citation type="submission" date="2023-03" db="EMBL/GenBank/DDBJ databases">
        <authorList>
            <person name="Steffen K."/>
            <person name="Cardenas P."/>
        </authorList>
    </citation>
    <scope>NUCLEOTIDE SEQUENCE</scope>
</reference>
<dbReference type="PANTHER" id="PTHR15350">
    <property type="entry name" value="COP9 SIGNALOSOME COMPLEX SUBUNIT 7/DENDRITIC CELL PROTEIN GA17"/>
    <property type="match status" value="1"/>
</dbReference>
<dbReference type="PROSITE" id="PS50250">
    <property type="entry name" value="PCI"/>
    <property type="match status" value="1"/>
</dbReference>
<protein>
    <submittedName>
        <fullName evidence="9">COP9 signalosome complex subunit 7b</fullName>
    </submittedName>
</protein>
<evidence type="ECO:0000256" key="6">
    <source>
        <dbReference type="ARBA" id="ARBA00023242"/>
    </source>
</evidence>
<comment type="similarity">
    <text evidence="3">Belongs to the CSN7/EIF3M family. CSN7 subfamily.</text>
</comment>
<dbReference type="EMBL" id="CASHTH010000155">
    <property type="protein sequence ID" value="CAI7992691.1"/>
    <property type="molecule type" value="Genomic_DNA"/>
</dbReference>
<dbReference type="InterPro" id="IPR041481">
    <property type="entry name" value="CSN7_helixI"/>
</dbReference>
<dbReference type="Pfam" id="PF18392">
    <property type="entry name" value="CSN7a_helixI"/>
    <property type="match status" value="1"/>
</dbReference>
<evidence type="ECO:0000259" key="8">
    <source>
        <dbReference type="PROSITE" id="PS50250"/>
    </source>
</evidence>
<proteinExistence type="inferred from homology"/>
<organism evidence="9 10">
    <name type="scientific">Geodia barretti</name>
    <name type="common">Barrett's horny sponge</name>
    <dbReference type="NCBI Taxonomy" id="519541"/>
    <lineage>
        <taxon>Eukaryota</taxon>
        <taxon>Metazoa</taxon>
        <taxon>Porifera</taxon>
        <taxon>Demospongiae</taxon>
        <taxon>Heteroscleromorpha</taxon>
        <taxon>Tetractinellida</taxon>
        <taxon>Astrophorina</taxon>
        <taxon>Geodiidae</taxon>
        <taxon>Geodia</taxon>
    </lineage>
</organism>
<evidence type="ECO:0000256" key="5">
    <source>
        <dbReference type="ARBA" id="ARBA00022790"/>
    </source>
</evidence>
<keyword evidence="5" id="KW-0736">Signalosome</keyword>
<keyword evidence="4" id="KW-0963">Cytoplasm</keyword>
<dbReference type="Pfam" id="PF01399">
    <property type="entry name" value="PCI"/>
    <property type="match status" value="1"/>
</dbReference>
<name>A0AA35QVW6_GEOBA</name>